<evidence type="ECO:0000256" key="16">
    <source>
        <dbReference type="ARBA" id="ARBA00023145"/>
    </source>
</evidence>
<protein>
    <recommendedName>
        <fullName evidence="5">Carboxypeptidase Q</fullName>
    </recommendedName>
    <alternativeName>
        <fullName evidence="20">Plasma glutamate carboxypeptidase</fullName>
    </alternativeName>
</protein>
<keyword evidence="9" id="KW-0479">Metal-binding</keyword>
<keyword evidence="7" id="KW-0121">Carboxypeptidase</keyword>
<evidence type="ECO:0000256" key="8">
    <source>
        <dbReference type="ARBA" id="ARBA00022670"/>
    </source>
</evidence>
<keyword evidence="18" id="KW-0458">Lysosome</keyword>
<dbReference type="PANTHER" id="PTHR12053">
    <property type="entry name" value="PROTEASE FAMILY M28 PLASMA GLUTAMATE CARBOXYPEPTIDASE-RELATED"/>
    <property type="match status" value="1"/>
</dbReference>
<comment type="subunit">
    <text evidence="19">Homodimer. The monomeric form is inactive while the homodimer is active.</text>
</comment>
<evidence type="ECO:0000256" key="2">
    <source>
        <dbReference type="ARBA" id="ARBA00004371"/>
    </source>
</evidence>
<evidence type="ECO:0000256" key="3">
    <source>
        <dbReference type="ARBA" id="ARBA00004555"/>
    </source>
</evidence>
<dbReference type="Proteomes" id="UP000816034">
    <property type="component" value="Unassembled WGS sequence"/>
</dbReference>
<dbReference type="GO" id="GO:0005615">
    <property type="term" value="C:extracellular space"/>
    <property type="evidence" value="ECO:0007669"/>
    <property type="project" value="TreeGrafter"/>
</dbReference>
<dbReference type="GeneID" id="68101531"/>
<dbReference type="SUPFAM" id="SSF53187">
    <property type="entry name" value="Zn-dependent exopeptidases"/>
    <property type="match status" value="1"/>
</dbReference>
<evidence type="ECO:0000256" key="14">
    <source>
        <dbReference type="ARBA" id="ARBA00023034"/>
    </source>
</evidence>
<name>A0AA88KGW6_NAELO</name>
<evidence type="ECO:0000256" key="10">
    <source>
        <dbReference type="ARBA" id="ARBA00022729"/>
    </source>
</evidence>
<dbReference type="AlphaFoldDB" id="A0AA88KGW6"/>
<dbReference type="Gene3D" id="3.50.30.30">
    <property type="match status" value="1"/>
</dbReference>
<dbReference type="GO" id="GO:0005794">
    <property type="term" value="C:Golgi apparatus"/>
    <property type="evidence" value="ECO:0007669"/>
    <property type="project" value="UniProtKB-SubCell"/>
</dbReference>
<dbReference type="GO" id="GO:0005783">
    <property type="term" value="C:endoplasmic reticulum"/>
    <property type="evidence" value="ECO:0007669"/>
    <property type="project" value="UniProtKB-SubCell"/>
</dbReference>
<keyword evidence="24" id="KW-1185">Reference proteome</keyword>
<evidence type="ECO:0000256" key="7">
    <source>
        <dbReference type="ARBA" id="ARBA00022645"/>
    </source>
</evidence>
<keyword evidence="13" id="KW-0862">Zinc</keyword>
<dbReference type="GO" id="GO:0004180">
    <property type="term" value="F:carboxypeptidase activity"/>
    <property type="evidence" value="ECO:0007669"/>
    <property type="project" value="UniProtKB-KW"/>
</dbReference>
<evidence type="ECO:0000256" key="4">
    <source>
        <dbReference type="ARBA" id="ARBA00004613"/>
    </source>
</evidence>
<keyword evidence="21" id="KW-0812">Transmembrane</keyword>
<evidence type="ECO:0000256" key="12">
    <source>
        <dbReference type="ARBA" id="ARBA00022824"/>
    </source>
</evidence>
<dbReference type="InterPro" id="IPR007484">
    <property type="entry name" value="Peptidase_M28"/>
</dbReference>
<proteinExistence type="predicted"/>
<dbReference type="Gene3D" id="3.40.630.10">
    <property type="entry name" value="Zn peptidases"/>
    <property type="match status" value="1"/>
</dbReference>
<comment type="subcellular location">
    <subcellularLocation>
        <location evidence="1">Endoplasmic reticulum</location>
    </subcellularLocation>
    <subcellularLocation>
        <location evidence="3">Golgi apparatus</location>
    </subcellularLocation>
    <subcellularLocation>
        <location evidence="2">Lysosome</location>
    </subcellularLocation>
    <subcellularLocation>
        <location evidence="4">Secreted</location>
    </subcellularLocation>
</comment>
<keyword evidence="6" id="KW-0964">Secreted</keyword>
<evidence type="ECO:0000256" key="15">
    <source>
        <dbReference type="ARBA" id="ARBA00023049"/>
    </source>
</evidence>
<accession>A0AA88KGW6</accession>
<evidence type="ECO:0000313" key="23">
    <source>
        <dbReference type="EMBL" id="KAG2377561.1"/>
    </source>
</evidence>
<feature type="domain" description="Peptidase M28" evidence="22">
    <location>
        <begin position="289"/>
        <end position="474"/>
    </location>
</feature>
<evidence type="ECO:0000256" key="18">
    <source>
        <dbReference type="ARBA" id="ARBA00023228"/>
    </source>
</evidence>
<keyword evidence="11" id="KW-0378">Hydrolase</keyword>
<dbReference type="Pfam" id="PF04389">
    <property type="entry name" value="Peptidase_M28"/>
    <property type="match status" value="1"/>
</dbReference>
<dbReference type="EMBL" id="PYSW02000037">
    <property type="protein sequence ID" value="KAG2377561.1"/>
    <property type="molecule type" value="Genomic_DNA"/>
</dbReference>
<dbReference type="GO" id="GO:0046872">
    <property type="term" value="F:metal ion binding"/>
    <property type="evidence" value="ECO:0007669"/>
    <property type="project" value="UniProtKB-KW"/>
</dbReference>
<reference evidence="23 24" key="1">
    <citation type="journal article" date="2018" name="BMC Genomics">
        <title>The genome of Naegleria lovaniensis, the basis for a comparative approach to unravel pathogenicity factors of the human pathogenic amoeba N. fowleri.</title>
        <authorList>
            <person name="Liechti N."/>
            <person name="Schurch N."/>
            <person name="Bruggmann R."/>
            <person name="Wittwer M."/>
        </authorList>
    </citation>
    <scope>NUCLEOTIDE SEQUENCE [LARGE SCALE GENOMIC DNA]</scope>
    <source>
        <strain evidence="23 24">ATCC 30569</strain>
    </source>
</reference>
<evidence type="ECO:0000256" key="11">
    <source>
        <dbReference type="ARBA" id="ARBA00022801"/>
    </source>
</evidence>
<comment type="caution">
    <text evidence="23">The sequence shown here is derived from an EMBL/GenBank/DDBJ whole genome shotgun (WGS) entry which is preliminary data.</text>
</comment>
<dbReference type="RefSeq" id="XP_044544823.1">
    <property type="nucleotide sequence ID" value="XM_044699224.1"/>
</dbReference>
<organism evidence="23 24">
    <name type="scientific">Naegleria lovaniensis</name>
    <name type="common">Amoeba</name>
    <dbReference type="NCBI Taxonomy" id="51637"/>
    <lineage>
        <taxon>Eukaryota</taxon>
        <taxon>Discoba</taxon>
        <taxon>Heterolobosea</taxon>
        <taxon>Tetramitia</taxon>
        <taxon>Eutetramitia</taxon>
        <taxon>Vahlkampfiidae</taxon>
        <taxon>Naegleria</taxon>
    </lineage>
</organism>
<keyword evidence="17" id="KW-0325">Glycoprotein</keyword>
<evidence type="ECO:0000256" key="6">
    <source>
        <dbReference type="ARBA" id="ARBA00022525"/>
    </source>
</evidence>
<keyword evidence="21" id="KW-0472">Membrane</keyword>
<gene>
    <name evidence="23" type="ORF">C9374_009077</name>
</gene>
<evidence type="ECO:0000256" key="13">
    <source>
        <dbReference type="ARBA" id="ARBA00022833"/>
    </source>
</evidence>
<evidence type="ECO:0000256" key="20">
    <source>
        <dbReference type="ARBA" id="ARBA00033328"/>
    </source>
</evidence>
<keyword evidence="10" id="KW-0732">Signal</keyword>
<sequence>MRIRCTGQVKHVSDHVIVLLVVVVASLQFLLHENSDFSHSVLVQAQQLSPTMRSAVHESFNNYKEQVDRIIQTLTLGSEKGKIYNLLAYIADTYGGRLVGSKAYDLAAKEFVRNMKQDGFDNIQLQPVFNVTHWERGDVEELQMLEPRFIRRMEVMALGTSPGGYIEKGEVVVVRNFDELERTNVRGKIVLFNMKWNGYGNTVIYRSRGPAEAAKRGALACLVRSVTPFSIYSAHTGVTNFEENGPKIMAATITVEDAEMIDRMTSRGQRVVLSLRLNCQNYPPITSYNIIGEITGSTKPNEVIVVGGHFDSWDVGGTGAMDDLGGIMVFYGGIKTLIKLGMRPKRTIRLVGYSAEEFGGGRFGGMSYVEHYRDQLKDHLLGVESDGGPFRPLGFEFTGGPRGMSLVHQIATTLLSSINSTRIVTGGGGADVNPLREVAGIPTMSPNVDDQDRYFWFHHTRADTMTVLNSDDLDLLSASLTSMIYVIADMDERFPRD</sequence>
<evidence type="ECO:0000256" key="21">
    <source>
        <dbReference type="SAM" id="Phobius"/>
    </source>
</evidence>
<keyword evidence="8" id="KW-0645">Protease</keyword>
<dbReference type="InterPro" id="IPR039866">
    <property type="entry name" value="CPQ"/>
</dbReference>
<evidence type="ECO:0000256" key="1">
    <source>
        <dbReference type="ARBA" id="ARBA00004240"/>
    </source>
</evidence>
<keyword evidence="16" id="KW-0865">Zymogen</keyword>
<evidence type="ECO:0000259" key="22">
    <source>
        <dbReference type="Pfam" id="PF04389"/>
    </source>
</evidence>
<dbReference type="GO" id="GO:0006508">
    <property type="term" value="P:proteolysis"/>
    <property type="evidence" value="ECO:0007669"/>
    <property type="project" value="UniProtKB-KW"/>
</dbReference>
<feature type="transmembrane region" description="Helical" evidence="21">
    <location>
        <begin position="12"/>
        <end position="31"/>
    </location>
</feature>
<evidence type="ECO:0000256" key="5">
    <source>
        <dbReference type="ARBA" id="ARBA00014116"/>
    </source>
</evidence>
<evidence type="ECO:0000313" key="24">
    <source>
        <dbReference type="Proteomes" id="UP000816034"/>
    </source>
</evidence>
<evidence type="ECO:0000256" key="19">
    <source>
        <dbReference type="ARBA" id="ARBA00025833"/>
    </source>
</evidence>
<keyword evidence="21" id="KW-1133">Transmembrane helix</keyword>
<dbReference type="GO" id="GO:0070573">
    <property type="term" value="F:metallodipeptidase activity"/>
    <property type="evidence" value="ECO:0007669"/>
    <property type="project" value="InterPro"/>
</dbReference>
<evidence type="ECO:0000256" key="9">
    <source>
        <dbReference type="ARBA" id="ARBA00022723"/>
    </source>
</evidence>
<dbReference type="PANTHER" id="PTHR12053:SF3">
    <property type="entry name" value="CARBOXYPEPTIDASE Q"/>
    <property type="match status" value="1"/>
</dbReference>
<keyword evidence="14" id="KW-0333">Golgi apparatus</keyword>
<dbReference type="GO" id="GO:0005764">
    <property type="term" value="C:lysosome"/>
    <property type="evidence" value="ECO:0007669"/>
    <property type="project" value="UniProtKB-SubCell"/>
</dbReference>
<dbReference type="GO" id="GO:0043171">
    <property type="term" value="P:peptide catabolic process"/>
    <property type="evidence" value="ECO:0007669"/>
    <property type="project" value="TreeGrafter"/>
</dbReference>
<keyword evidence="15" id="KW-0482">Metalloprotease</keyword>
<keyword evidence="12" id="KW-0256">Endoplasmic reticulum</keyword>
<evidence type="ECO:0000256" key="17">
    <source>
        <dbReference type="ARBA" id="ARBA00023180"/>
    </source>
</evidence>